<evidence type="ECO:0000256" key="2">
    <source>
        <dbReference type="SAM" id="MobiDB-lite"/>
    </source>
</evidence>
<organism evidence="4">
    <name type="scientific">Panicum hallii</name>
    <dbReference type="NCBI Taxonomy" id="206008"/>
    <lineage>
        <taxon>Eukaryota</taxon>
        <taxon>Viridiplantae</taxon>
        <taxon>Streptophyta</taxon>
        <taxon>Embryophyta</taxon>
        <taxon>Tracheophyta</taxon>
        <taxon>Spermatophyta</taxon>
        <taxon>Magnoliopsida</taxon>
        <taxon>Liliopsida</taxon>
        <taxon>Poales</taxon>
        <taxon>Poaceae</taxon>
        <taxon>PACMAD clade</taxon>
        <taxon>Panicoideae</taxon>
        <taxon>Panicodae</taxon>
        <taxon>Paniceae</taxon>
        <taxon>Panicinae</taxon>
        <taxon>Panicum</taxon>
        <taxon>Panicum sect. Panicum</taxon>
    </lineage>
</organism>
<accession>A0A2T8IMR0</accession>
<name>A0A2T8IMR0_9POAL</name>
<evidence type="ECO:0000256" key="1">
    <source>
        <dbReference type="PROSITE-ProRule" id="PRU00047"/>
    </source>
</evidence>
<dbReference type="EMBL" id="CM008050">
    <property type="protein sequence ID" value="PVH38948.1"/>
    <property type="molecule type" value="Genomic_DNA"/>
</dbReference>
<dbReference type="AlphaFoldDB" id="A0A2T8IMR0"/>
<keyword evidence="1" id="KW-0863">Zinc-finger</keyword>
<dbReference type="PROSITE" id="PS50158">
    <property type="entry name" value="ZF_CCHC"/>
    <property type="match status" value="1"/>
</dbReference>
<feature type="compositionally biased region" description="Pro residues" evidence="2">
    <location>
        <begin position="35"/>
        <end position="46"/>
    </location>
</feature>
<keyword evidence="1" id="KW-0862">Zinc</keyword>
<sequence>MNWCPYSQTLTPLWPAKCRRCGGFGHLEKTCNEPVPDPEAPSPAPPKPKRSRNKHGCLSLRPLKHLPLLLPPSQGRSRRRCMSSVQHLKHLPLLQPPSQGRSQRRCMLSLLLLKHPSKHHRAN</sequence>
<gene>
    <name evidence="4" type="ORF">PAHAL_5G395800</name>
</gene>
<dbReference type="InterPro" id="IPR001878">
    <property type="entry name" value="Znf_CCHC"/>
</dbReference>
<protein>
    <recommendedName>
        <fullName evidence="3">CCHC-type domain-containing protein</fullName>
    </recommendedName>
</protein>
<keyword evidence="1" id="KW-0479">Metal-binding</keyword>
<dbReference type="Gramene" id="PVH38948">
    <property type="protein sequence ID" value="PVH38948"/>
    <property type="gene ID" value="PAHAL_5G395800"/>
</dbReference>
<evidence type="ECO:0000313" key="4">
    <source>
        <dbReference type="EMBL" id="PVH38948.1"/>
    </source>
</evidence>
<dbReference type="GO" id="GO:0003676">
    <property type="term" value="F:nucleic acid binding"/>
    <property type="evidence" value="ECO:0007669"/>
    <property type="project" value="InterPro"/>
</dbReference>
<proteinExistence type="predicted"/>
<dbReference type="Proteomes" id="UP000243499">
    <property type="component" value="Chromosome 5"/>
</dbReference>
<dbReference type="GO" id="GO:0008270">
    <property type="term" value="F:zinc ion binding"/>
    <property type="evidence" value="ECO:0007669"/>
    <property type="project" value="UniProtKB-KW"/>
</dbReference>
<evidence type="ECO:0000259" key="3">
    <source>
        <dbReference type="PROSITE" id="PS50158"/>
    </source>
</evidence>
<reference evidence="4" key="1">
    <citation type="submission" date="2018-04" db="EMBL/GenBank/DDBJ databases">
        <title>WGS assembly of Panicum hallii.</title>
        <authorList>
            <person name="Lovell J."/>
            <person name="Jenkins J."/>
            <person name="Lowry D."/>
            <person name="Mamidi S."/>
            <person name="Sreedasyam A."/>
            <person name="Weng X."/>
            <person name="Barry K."/>
            <person name="Bonette J."/>
            <person name="Campitelli B."/>
            <person name="Daum C."/>
            <person name="Gordon S."/>
            <person name="Gould B."/>
            <person name="Lipzen A."/>
            <person name="Macqueen A."/>
            <person name="Palacio-Mejia J."/>
            <person name="Plott C."/>
            <person name="Shakirov E."/>
            <person name="Shu S."/>
            <person name="Yoshinaga Y."/>
            <person name="Zane M."/>
            <person name="Rokhsar D."/>
            <person name="Grimwood J."/>
            <person name="Schmutz J."/>
            <person name="Juenger T."/>
        </authorList>
    </citation>
    <scope>NUCLEOTIDE SEQUENCE [LARGE SCALE GENOMIC DNA]</scope>
    <source>
        <strain evidence="4">FIL2</strain>
    </source>
</reference>
<feature type="region of interest" description="Disordered" evidence="2">
    <location>
        <begin position="32"/>
        <end position="57"/>
    </location>
</feature>
<feature type="domain" description="CCHC-type" evidence="3">
    <location>
        <begin position="17"/>
        <end position="33"/>
    </location>
</feature>